<reference evidence="1 2" key="1">
    <citation type="submission" date="2016-11" db="EMBL/GenBank/DDBJ databases">
        <authorList>
            <person name="Jaros S."/>
            <person name="Januszkiewicz K."/>
            <person name="Wedrychowicz H."/>
        </authorList>
    </citation>
    <scope>NUCLEOTIDE SEQUENCE [LARGE SCALE GENOMIC DNA]</scope>
    <source>
        <strain evidence="1 2">DSM 17477</strain>
    </source>
</reference>
<organism evidence="1 2">
    <name type="scientific">Dethiosulfatibacter aminovorans DSM 17477</name>
    <dbReference type="NCBI Taxonomy" id="1121476"/>
    <lineage>
        <taxon>Bacteria</taxon>
        <taxon>Bacillati</taxon>
        <taxon>Bacillota</taxon>
        <taxon>Tissierellia</taxon>
        <taxon>Dethiosulfatibacter</taxon>
    </lineage>
</organism>
<gene>
    <name evidence="1" type="ORF">SAMN02745751_02939</name>
</gene>
<name>A0A1M6KN89_9FIRM</name>
<sequence>MVCKFKLKTGFFETKPCTLSVREKAISVFYDDDSDDEEILIMDNDLLSISVIIRNHTTTEIRIHTMDAIYTGYSLDENKTDGIIKSFLNEFSHKVCIEN</sequence>
<proteinExistence type="predicted"/>
<dbReference type="RefSeq" id="WP_073050326.1">
    <property type="nucleotide sequence ID" value="NZ_FQZL01000027.1"/>
</dbReference>
<keyword evidence="2" id="KW-1185">Reference proteome</keyword>
<evidence type="ECO:0000313" key="1">
    <source>
        <dbReference type="EMBL" id="SHJ60397.1"/>
    </source>
</evidence>
<dbReference type="AlphaFoldDB" id="A0A1M6KN89"/>
<dbReference type="Proteomes" id="UP000184052">
    <property type="component" value="Unassembled WGS sequence"/>
</dbReference>
<accession>A0A1M6KN89</accession>
<protein>
    <submittedName>
        <fullName evidence="1">Uncharacterized protein</fullName>
    </submittedName>
</protein>
<evidence type="ECO:0000313" key="2">
    <source>
        <dbReference type="Proteomes" id="UP000184052"/>
    </source>
</evidence>
<dbReference type="STRING" id="1121476.SAMN02745751_02939"/>
<dbReference type="EMBL" id="FQZL01000027">
    <property type="protein sequence ID" value="SHJ60397.1"/>
    <property type="molecule type" value="Genomic_DNA"/>
</dbReference>